<dbReference type="Proteomes" id="UP000001068">
    <property type="component" value="Chromosome"/>
</dbReference>
<evidence type="ECO:0000259" key="2">
    <source>
        <dbReference type="Pfam" id="PF12850"/>
    </source>
</evidence>
<dbReference type="OrthoDB" id="9959at2157"/>
<dbReference type="InterPro" id="IPR053193">
    <property type="entry name" value="MetalloPDE_YfcE-like"/>
</dbReference>
<name>E8R9L7_DESM0</name>
<dbReference type="PANTHER" id="PTHR43165:SF1">
    <property type="entry name" value="PHOSPHODIESTERASE MJ0936"/>
    <property type="match status" value="1"/>
</dbReference>
<dbReference type="KEGG" id="dmu:Desmu_0889"/>
<dbReference type="GO" id="GO:0046872">
    <property type="term" value="F:metal ion binding"/>
    <property type="evidence" value="ECO:0007669"/>
    <property type="project" value="UniProtKB-KW"/>
</dbReference>
<dbReference type="HOGENOM" id="CLU_063749_4_0_2"/>
<proteinExistence type="inferred from homology"/>
<evidence type="ECO:0000313" key="4">
    <source>
        <dbReference type="Proteomes" id="UP000001068"/>
    </source>
</evidence>
<dbReference type="CDD" id="cd00841">
    <property type="entry name" value="MPP_YfcE"/>
    <property type="match status" value="1"/>
</dbReference>
<comment type="similarity">
    <text evidence="1">Belongs to the metallophosphoesterase superfamily. YfcE family.</text>
</comment>
<dbReference type="eggNOG" id="arCOG01141">
    <property type="taxonomic scope" value="Archaea"/>
</dbReference>
<dbReference type="Pfam" id="PF12850">
    <property type="entry name" value="Metallophos_2"/>
    <property type="match status" value="1"/>
</dbReference>
<dbReference type="Gene3D" id="3.60.21.10">
    <property type="match status" value="1"/>
</dbReference>
<dbReference type="GO" id="GO:0016787">
    <property type="term" value="F:hydrolase activity"/>
    <property type="evidence" value="ECO:0007669"/>
    <property type="project" value="UniProtKB-UniRule"/>
</dbReference>
<dbReference type="RefSeq" id="WP_013562415.1">
    <property type="nucleotide sequence ID" value="NC_014961.1"/>
</dbReference>
<evidence type="ECO:0000256" key="1">
    <source>
        <dbReference type="RuleBase" id="RU362039"/>
    </source>
</evidence>
<dbReference type="STRING" id="765177.Desmu_0889"/>
<comment type="cofactor">
    <cofactor evidence="1">
        <name>a divalent metal cation</name>
        <dbReference type="ChEBI" id="CHEBI:60240"/>
    </cofactor>
</comment>
<keyword evidence="4" id="KW-1185">Reference proteome</keyword>
<dbReference type="PANTHER" id="PTHR43165">
    <property type="entry name" value="METALLOPHOSPHOESTERASE"/>
    <property type="match status" value="1"/>
</dbReference>
<dbReference type="InterPro" id="IPR041802">
    <property type="entry name" value="MPP_YfcE"/>
</dbReference>
<protein>
    <recommendedName>
        <fullName evidence="1">Phosphoesterase</fullName>
        <ecNumber evidence="1">3.1.4.-</ecNumber>
    </recommendedName>
</protein>
<reference evidence="3 4" key="2">
    <citation type="journal article" date="2011" name="Stand. Genomic Sci.">
        <title>Complete genome sequence of Desulfurococcus mucosus type strain (O7/1).</title>
        <authorList>
            <person name="Wirth R."/>
            <person name="Chertkov O."/>
            <person name="Held B."/>
            <person name="Lapidus A."/>
            <person name="Nolan M."/>
            <person name="Lucas S."/>
            <person name="Hammon N."/>
            <person name="Deshpande S."/>
            <person name="Cheng J.F."/>
            <person name="Tapia R."/>
            <person name="Han C."/>
            <person name="Goodwin L."/>
            <person name="Pitluck S."/>
            <person name="Liolios K."/>
            <person name="Ioanna P."/>
            <person name="Ivanova N."/>
            <person name="Mavromatis K."/>
            <person name="Mikhailova N."/>
            <person name="Pati A."/>
            <person name="Chen A."/>
            <person name="Palaniappan K."/>
            <person name="Land M."/>
            <person name="Hauser L."/>
            <person name="Chang Y.J."/>
            <person name="Jeffries C.D."/>
            <person name="Bilek Y."/>
            <person name="Hader T."/>
            <person name="Rohde M."/>
            <person name="Spring S."/>
            <person name="Sikorski J."/>
            <person name="Goker M."/>
            <person name="Woyke T."/>
            <person name="Bristow J."/>
            <person name="Eisen J.A."/>
            <person name="Markowitz V."/>
            <person name="Hugenholtz P."/>
            <person name="Kyrpides N.C."/>
            <person name="Klenk H.P."/>
        </authorList>
    </citation>
    <scope>NUCLEOTIDE SEQUENCE [LARGE SCALE GENOMIC DNA]</scope>
    <source>
        <strain evidence="4">ATCC 35584 / DSM 2162 / JCM 9187 / O7/1</strain>
    </source>
</reference>
<evidence type="ECO:0000313" key="3">
    <source>
        <dbReference type="EMBL" id="ADV65193.1"/>
    </source>
</evidence>
<dbReference type="EMBL" id="CP002363">
    <property type="protein sequence ID" value="ADV65193.1"/>
    <property type="molecule type" value="Genomic_DNA"/>
</dbReference>
<gene>
    <name evidence="3" type="ordered locus">Desmu_0889</name>
</gene>
<feature type="domain" description="Calcineurin-like phosphoesterase" evidence="2">
    <location>
        <begin position="1"/>
        <end position="163"/>
    </location>
</feature>
<dbReference type="InterPro" id="IPR000979">
    <property type="entry name" value="Phosphodiesterase_MJ0936/Vps29"/>
</dbReference>
<dbReference type="AlphaFoldDB" id="E8R9L7"/>
<reference evidence="4" key="1">
    <citation type="submission" date="2010-11" db="EMBL/GenBank/DDBJ databases">
        <title>The complete genome of Desulfurococcus mucosus DSM 2162.</title>
        <authorList>
            <consortium name="US DOE Joint Genome Institute (JGI-PGF)"/>
            <person name="Lucas S."/>
            <person name="Copeland A."/>
            <person name="Lapidus A."/>
            <person name="Bruce D."/>
            <person name="Goodwin L."/>
            <person name="Pitluck S."/>
            <person name="Kyrpides N."/>
            <person name="Mavromatis K."/>
            <person name="Pagani I."/>
            <person name="Ivanova N."/>
            <person name="Ovchinnikova G."/>
            <person name="Chertkov O."/>
            <person name="Held B."/>
            <person name="Brettin T."/>
            <person name="Detter J.C."/>
            <person name="Tapia R."/>
            <person name="Han C."/>
            <person name="Land M."/>
            <person name="Hauser L."/>
            <person name="Markowitz V."/>
            <person name="Cheng J.-F."/>
            <person name="Hugenholtz P."/>
            <person name="Woyke T."/>
            <person name="Wu D."/>
            <person name="Wirth R."/>
            <person name="Bilek Y."/>
            <person name="Hader T."/>
            <person name="Klenk H.-P."/>
            <person name="Eisen J.A."/>
        </authorList>
    </citation>
    <scope>NUCLEOTIDE SEQUENCE [LARGE SCALE GENOMIC DNA]</scope>
    <source>
        <strain evidence="4">ATCC 35584 / DSM 2162 / JCM 9187 / O7/1</strain>
    </source>
</reference>
<organism evidence="3 4">
    <name type="scientific">Desulfurococcus mucosus (strain ATCC 35584 / DSM 2162 / JCM 9187 / O7/1)</name>
    <dbReference type="NCBI Taxonomy" id="765177"/>
    <lineage>
        <taxon>Archaea</taxon>
        <taxon>Thermoproteota</taxon>
        <taxon>Thermoprotei</taxon>
        <taxon>Desulfurococcales</taxon>
        <taxon>Desulfurococcaceae</taxon>
        <taxon>Desulfurococcus</taxon>
    </lineage>
</organism>
<dbReference type="EC" id="3.1.4.-" evidence="1"/>
<dbReference type="InterPro" id="IPR024654">
    <property type="entry name" value="Calcineurin-like_PHP_lpxH"/>
</dbReference>
<accession>E8R9L7</accession>
<dbReference type="InterPro" id="IPR029052">
    <property type="entry name" value="Metallo-depent_PP-like"/>
</dbReference>
<keyword evidence="1" id="KW-0479">Metal-binding</keyword>
<dbReference type="NCBIfam" id="TIGR00040">
    <property type="entry name" value="yfcE"/>
    <property type="match status" value="1"/>
</dbReference>
<dbReference type="SUPFAM" id="SSF56300">
    <property type="entry name" value="Metallo-dependent phosphatases"/>
    <property type="match status" value="1"/>
</dbReference>
<dbReference type="GeneID" id="10153586"/>
<sequence>MLIGVLSDTHDNVSATRSIVERMVEQGVELAIHLGDVVSPFTLRFMRDSARGLKFIILKGNNDGDVHLLSRISASYGWDYYSEPVFLEIGGRRMLALHGYGDIAATNKMVDALARSLDVDMVLYGHTHVARAEFLEGKLVFNPGEACGYITGRRSYGIVDTDTMKAKIVEAD</sequence>